<sequence length="301" mass="33121">MAEPQSSQPETDSVSWPELFSQHESNLNRHLEICGMVKQHVVPESSSFLRISSMVDRTQELLRQLEGLRIEFMPQHAASRILSGKSMNRVNEQRAKNQSAEAACQGSAYATQTGQSDIYRSGRGADGTSEPSFVFDKEPAPVSGNQHPKGGKKRPFNVNGLEEGSNEPKTTFPIGKRKMANPRGRGEPSSGDNVSTTNSTRMVETEDISAEVEARLNAKEEKRRRRTEKRDMKRKRKSTGSNAGEQGTQSSSEPRTKKSKLQPGADESGLGKRKTSGDTHDTNRGNGGSHEGAVRKRLKKS</sequence>
<evidence type="ECO:0000313" key="2">
    <source>
        <dbReference type="EMBL" id="PGG95533.1"/>
    </source>
</evidence>
<feature type="compositionally biased region" description="Polar residues" evidence="1">
    <location>
        <begin position="190"/>
        <end position="202"/>
    </location>
</feature>
<feature type="region of interest" description="Disordered" evidence="1">
    <location>
        <begin position="106"/>
        <end position="301"/>
    </location>
</feature>
<reference evidence="2 3" key="1">
    <citation type="submission" date="2017-10" db="EMBL/GenBank/DDBJ databases">
        <title>Comparative genomics in systemic dimorphic fungi from Ajellomycetaceae.</title>
        <authorList>
            <person name="Munoz J.F."/>
            <person name="Mcewen J.G."/>
            <person name="Clay O.K."/>
            <person name="Cuomo C.A."/>
        </authorList>
    </citation>
    <scope>NUCLEOTIDE SEQUENCE [LARGE SCALE GENOMIC DNA]</scope>
    <source>
        <strain evidence="2 3">UAMH5409</strain>
    </source>
</reference>
<accession>A0A2B7W7N6</accession>
<evidence type="ECO:0000313" key="3">
    <source>
        <dbReference type="Proteomes" id="UP000223968"/>
    </source>
</evidence>
<organism evidence="2 3">
    <name type="scientific">Helicocarpus griseus UAMH5409</name>
    <dbReference type="NCBI Taxonomy" id="1447875"/>
    <lineage>
        <taxon>Eukaryota</taxon>
        <taxon>Fungi</taxon>
        <taxon>Dikarya</taxon>
        <taxon>Ascomycota</taxon>
        <taxon>Pezizomycotina</taxon>
        <taxon>Eurotiomycetes</taxon>
        <taxon>Eurotiomycetidae</taxon>
        <taxon>Onygenales</taxon>
        <taxon>Ajellomycetaceae</taxon>
        <taxon>Helicocarpus</taxon>
    </lineage>
</organism>
<feature type="compositionally biased region" description="Basic and acidic residues" evidence="1">
    <location>
        <begin position="212"/>
        <end position="221"/>
    </location>
</feature>
<dbReference type="Proteomes" id="UP000223968">
    <property type="component" value="Unassembled WGS sequence"/>
</dbReference>
<feature type="compositionally biased region" description="Polar residues" evidence="1">
    <location>
        <begin position="108"/>
        <end position="118"/>
    </location>
</feature>
<dbReference type="EMBL" id="PDNB01000335">
    <property type="protein sequence ID" value="PGG95533.1"/>
    <property type="molecule type" value="Genomic_DNA"/>
</dbReference>
<feature type="compositionally biased region" description="Polar residues" evidence="1">
    <location>
        <begin position="239"/>
        <end position="253"/>
    </location>
</feature>
<gene>
    <name evidence="2" type="ORF">AJ79_10002</name>
</gene>
<name>A0A2B7W7N6_9EURO</name>
<protein>
    <submittedName>
        <fullName evidence="2">Uncharacterized protein</fullName>
    </submittedName>
</protein>
<comment type="caution">
    <text evidence="2">The sequence shown here is derived from an EMBL/GenBank/DDBJ whole genome shotgun (WGS) entry which is preliminary data.</text>
</comment>
<feature type="compositionally biased region" description="Basic residues" evidence="1">
    <location>
        <begin position="222"/>
        <end position="238"/>
    </location>
</feature>
<proteinExistence type="predicted"/>
<dbReference type="AlphaFoldDB" id="A0A2B7W7N6"/>
<evidence type="ECO:0000256" key="1">
    <source>
        <dbReference type="SAM" id="MobiDB-lite"/>
    </source>
</evidence>
<keyword evidence="3" id="KW-1185">Reference proteome</keyword>
<dbReference type="OrthoDB" id="4509809at2759"/>